<dbReference type="PROSITE" id="PS51272">
    <property type="entry name" value="SLH"/>
    <property type="match status" value="3"/>
</dbReference>
<dbReference type="OrthoDB" id="9807519at2"/>
<dbReference type="Gene3D" id="2.120.10.80">
    <property type="entry name" value="Kelch-type beta propeller"/>
    <property type="match status" value="1"/>
</dbReference>
<comment type="caution">
    <text evidence="3">The sequence shown here is derived from an EMBL/GenBank/DDBJ whole genome shotgun (WGS) entry which is preliminary data.</text>
</comment>
<evidence type="ECO:0000313" key="3">
    <source>
        <dbReference type="EMBL" id="RIE00255.1"/>
    </source>
</evidence>
<dbReference type="Pfam" id="PF24681">
    <property type="entry name" value="Kelch_KLHDC2_KLHL20_DRC7"/>
    <property type="match status" value="1"/>
</dbReference>
<feature type="domain" description="Fibronectin type-III" evidence="1">
    <location>
        <begin position="423"/>
        <end position="535"/>
    </location>
</feature>
<dbReference type="Pfam" id="PF00395">
    <property type="entry name" value="SLH"/>
    <property type="match status" value="3"/>
</dbReference>
<dbReference type="InterPro" id="IPR025883">
    <property type="entry name" value="Cadherin-like_domain"/>
</dbReference>
<feature type="domain" description="SLH" evidence="2">
    <location>
        <begin position="2656"/>
        <end position="2721"/>
    </location>
</feature>
<organism evidence="3 4">
    <name type="scientific">Cohnella faecalis</name>
    <dbReference type="NCBI Taxonomy" id="2315694"/>
    <lineage>
        <taxon>Bacteria</taxon>
        <taxon>Bacillati</taxon>
        <taxon>Bacillota</taxon>
        <taxon>Bacilli</taxon>
        <taxon>Bacillales</taxon>
        <taxon>Paenibacillaceae</taxon>
        <taxon>Cohnella</taxon>
    </lineage>
</organism>
<dbReference type="InterPro" id="IPR001119">
    <property type="entry name" value="SLH_dom"/>
</dbReference>
<dbReference type="PANTHER" id="PTHR43308">
    <property type="entry name" value="OUTER MEMBRANE PROTEIN ALPHA-RELATED"/>
    <property type="match status" value="1"/>
</dbReference>
<evidence type="ECO:0000259" key="1">
    <source>
        <dbReference type="PROSITE" id="PS50853"/>
    </source>
</evidence>
<dbReference type="PROSITE" id="PS50853">
    <property type="entry name" value="FN3"/>
    <property type="match status" value="2"/>
</dbReference>
<evidence type="ECO:0000313" key="4">
    <source>
        <dbReference type="Proteomes" id="UP000266340"/>
    </source>
</evidence>
<dbReference type="InterPro" id="IPR015915">
    <property type="entry name" value="Kelch-typ_b-propeller"/>
</dbReference>
<dbReference type="EMBL" id="QXJM01000063">
    <property type="protein sequence ID" value="RIE00255.1"/>
    <property type="molecule type" value="Genomic_DNA"/>
</dbReference>
<evidence type="ECO:0008006" key="5">
    <source>
        <dbReference type="Google" id="ProtNLM"/>
    </source>
</evidence>
<dbReference type="SMART" id="SM00060">
    <property type="entry name" value="FN3"/>
    <property type="match status" value="2"/>
</dbReference>
<feature type="domain" description="SLH" evidence="2">
    <location>
        <begin position="2722"/>
        <end position="2782"/>
    </location>
</feature>
<protein>
    <recommendedName>
        <fullName evidence="5">Fibronectin type-III domain-containing protein</fullName>
    </recommendedName>
</protein>
<feature type="domain" description="Fibronectin type-III" evidence="1">
    <location>
        <begin position="1726"/>
        <end position="1824"/>
    </location>
</feature>
<keyword evidence="4" id="KW-1185">Reference proteome</keyword>
<reference evidence="3 4" key="1">
    <citation type="submission" date="2018-09" db="EMBL/GenBank/DDBJ databases">
        <title>Cohnella cavernae sp. nov., isolated from a karst cave.</title>
        <authorList>
            <person name="Zhu H."/>
        </authorList>
    </citation>
    <scope>NUCLEOTIDE SEQUENCE [LARGE SCALE GENOMIC DNA]</scope>
    <source>
        <strain evidence="3 4">K2E09-144</strain>
    </source>
</reference>
<dbReference type="RefSeq" id="WP_119152709.1">
    <property type="nucleotide sequence ID" value="NZ_JBHSOV010000010.1"/>
</dbReference>
<evidence type="ECO:0000259" key="2">
    <source>
        <dbReference type="PROSITE" id="PS51272"/>
    </source>
</evidence>
<sequence length="2883" mass="310352">MRNHWISGLAKLLIAALLLQSIPLVYGSGNAAHAEGAEQVSDDLTDYTWKRADSGTFKPAARQAASMAYDEAAGNVVLFGGESSVLLNDTWLWDGSEQTWQEAAVSSTKPVARKYAVTAFDPVSQKVLLFGGEGSAGVLNDTWLWNGQTASWEKLTPAISPSQRAGAQLAYDGEHLILFGGYKISGGTKTSLGDTWLWDGTNWTDVTPTDPGASPPAAYNGQMTFDGQSAVLYGGITGNVTVNNGTTDVTMKDSSPKLWHWNADTLAWSSTDGPESFGRWGHTMAYDGRRVVFFSGARDYLHSFNGTLITDLKMPSSVYPYPRTGLAYGLKGGVWEGYPQVGSSGTGFQDDVGYPGQLQLYPNQRPFPLTNASMAFDGTNFVIFGGHRDAVDVWDKHQIQGGHKLETIPAGVMNETWVFGYTPPSPPGIKMVSEPIINLDPAHLDDTVSVVTSVYSLGGKPVTSRGVEYRPYTEAGSADWIAMPYSADPQATGSFTVTLTGLTWQQEYEVRSYAVNEIGTSYTPVERFVLEDDPSMEEPDVRFDRIGPSVLHVKDKKRIVAVGEGVTNLLRKPLNQIHYYLKNGGSITPLNYNILSKNQLELTWEADLPPGSYEVHLEHDTYQDYVYVDDLGTEEWNEGLALINVDFYKPRNFDRIDVPSTASGNEQTSLWLQGPFTETPSKPKEYVLNDTSEVVTINGNVLFKGSRLVVDKTDSAKTVITGEGRLYVNSGSSQGASLPYTLHDGPFAFDSDDFSLILSGNSAADYMGIDMPFKANKLTFAKDGLNLSGNLEVGFTAGSQKISSSIPISGVQYRNSRFELSGTYAMNKSFKVGPLDVSNTQFVIDSRVPYISVKGTGKLPNDSLGFDLLMKVKQGRLDEIGFGMYSKTKLASTGLQVNYLFGNVNNLAGKTQIPQRLGVTGSVADIIVPELKHPSVSYKFNLLGTDSIAVDLTNYGFDATGIEYYYWLPVNNMSMQTVVNPTVAGIPGFTSPGFLAKGDINVFDTIKGVIAAYSFNKKGYSGVLKGTVYVPKGIPRIGGVTVRNVVLSVNEKGVSGLFKHNGINARVTYTFQNNTILFEVEAEPPKKSWWEKGLDLYNSVNDFFEKTEPLGDLLEEIFLFNPNTSSSFNIAAADDWMKYFDFTQFNVANNVASTTGELKKVYELTPVRLAFQPEDTTETEVSARIADGQLTAVDRTPLVTTKADAAANGQISSVFPVKRAYEALIAINGDQRSAVLKASSAEKPTVEKTVLTEVVYDADRDTTYMRASLYAGSWKLITGESVRISVNELVFAKKSLTLEQLAGVWAQTADRSVTSLNIEEAGVYALNIDAGSDEVVLYKPDGRPYDLQGSQNQAGWNSFLDADDNRHVLLNAIEPGTWLIIADESPKAAINRVPAKTTTDELKQWVQDRAYPTFFEMSRTTNGQAIVEIYGADEETKLYMPSGELYSLQPDPNLSGLNVAYDESQNKLTVWLDKVELKGQWKVVSGGFTSFAAYKTSRKFKSIKPLLDEGRYSKYFELAEKGDYMLSVSGGNTDTVIYAPNGKPYTLSFEDQSGNAYLQPAADRTSSPSAGGDPLNQTQIVTPNPVQDGRDMLYVSLLNAPAGKWRVQNGTKVDLQIQKLIPSPDVKASADSIAGANNRIRVTWSTENAAADTEVAIMLTGSKDAYVGEVLAEGLAAAGSTVIDIPEMMIPGTYYVTVAATSVDKAPTYAIVEEPVVVSAPYSLNAPAQLSVQSTGNGEVSLKFSSVSGQVERYRVWVGEGADVQPATPVLDFAPEPGASQQAVISGLRVNEDYTIAVSAIGEQEGRLVLSPLSDNVSLTLPAPQPAALTVSVDAGSNLVANRTYKSYDGSDIQLALTAADQAKLDVTTNQAADLTFTINGHTFDSVHVAANGSYSFDLNERLETSVLEEQEYKVTIEAVNARGDRSVEYRRLFVDRTAPLLIASGGDDATGAPISLNGTIDTSGKVLIVGQTEVGAKLDINGVIVPLDDAGRFVYYAPLAWDSSIDRILITIKASDEAGNTTAYGFEVLKAVAGADLTYPGDLAALTTVGATMSAPYQFGTVDYETVAYLNKVRVYAAPMVSSSVVSIEGTPLPTSGYVEVAVPDAGRAVQIRVKPAGGLSEQLYTLNIETGSSAALLSTLTLKTQSGEAVAAQPFTGTEETYNVYVDNSVDGVTLTPDALMAGSVIRVKGQDVQNGQPSQTIPLQVDDNPIPVTVVSPDGLTTRSYQVVVSRMPSGNSELQQLGIATAGVSLTPGFDPNVLQYQVLVPHDTTAFALQPVAQQADAAVLVNGQESNGSTVTIPFGGESLSVAIEIRAPDDSERKYTLSVVRQKGAPAQAPLLTSLSASTALDGEFNPYQFFYGTKGQTENYLTTITAVAGDPQAIVTVKGVSLQGGGKFMPSLSLGENTIVVRVESADLTASRTYSINIKRVSKPEENLRHSTITGSAGDWSDQIEIVRTRTQEGTAVDTVRLDAEKARHILDKAKQNKDSIARIYVTDIPDDPADERMVKLSADSLSLLADGGMSLQIVLPEAVIDLPAASLQQLGKEGQDAYFRIIPVIADDERGEVTSRVLASDLVQQAAGGQPASVIGHPVKIETNYSGFKTKLLFPLTDLRLPADKAAAKQLLSELAVYIEHSDGEKVLAPGEIRYDAEGNVTGIAIEINKFSTFAIVRTNAANTVLEPYMSGYPDGTFRPSQSIKRAELAAILHRLGAEGTLSAQAAGYADVAAKHWAAEAIAYMKRSGLMLGDNKGLFRPEDAVTRAEMASIVARLLPASAANQASAGAYSDTHGHWAADAIKKAAQASILQGYPDGTFRPDNKLTRAEAVQILNKLFQRPTAGVPSSSWLDVPLSHWAIREIESASGTVEVSSDGTVLVEPAIH</sequence>
<proteinExistence type="predicted"/>
<dbReference type="InterPro" id="IPR003961">
    <property type="entry name" value="FN3_dom"/>
</dbReference>
<feature type="domain" description="SLH" evidence="2">
    <location>
        <begin position="2783"/>
        <end position="2846"/>
    </location>
</feature>
<dbReference type="InterPro" id="IPR051465">
    <property type="entry name" value="Cell_Envelope_Struct_Comp"/>
</dbReference>
<gene>
    <name evidence="3" type="ORF">D3H35_29945</name>
</gene>
<accession>A0A398CCV9</accession>
<dbReference type="Gene3D" id="2.60.40.10">
    <property type="entry name" value="Immunoglobulins"/>
    <property type="match status" value="1"/>
</dbReference>
<name>A0A398CCV9_9BACL</name>
<dbReference type="Proteomes" id="UP000266340">
    <property type="component" value="Unassembled WGS sequence"/>
</dbReference>
<dbReference type="SUPFAM" id="SSF117281">
    <property type="entry name" value="Kelch motif"/>
    <property type="match status" value="1"/>
</dbReference>
<dbReference type="PANTHER" id="PTHR43308:SF5">
    <property type="entry name" value="S-LAYER PROTEIN _ PEPTIDOGLYCAN ENDO-BETA-N-ACETYLGLUCOSAMINIDASE"/>
    <property type="match status" value="1"/>
</dbReference>
<dbReference type="Pfam" id="PF12733">
    <property type="entry name" value="Cadherin-like"/>
    <property type="match status" value="3"/>
</dbReference>
<dbReference type="InterPro" id="IPR013783">
    <property type="entry name" value="Ig-like_fold"/>
</dbReference>